<evidence type="ECO:0000256" key="6">
    <source>
        <dbReference type="RuleBase" id="RU367031"/>
    </source>
</evidence>
<feature type="region of interest" description="Disordered" evidence="7">
    <location>
        <begin position="285"/>
        <end position="366"/>
    </location>
</feature>
<feature type="domain" description="PPC" evidence="8">
    <location>
        <begin position="163"/>
        <end position="302"/>
    </location>
</feature>
<dbReference type="InterPro" id="IPR039605">
    <property type="entry name" value="AHL"/>
</dbReference>
<evidence type="ECO:0000256" key="7">
    <source>
        <dbReference type="SAM" id="MobiDB-lite"/>
    </source>
</evidence>
<evidence type="ECO:0000256" key="1">
    <source>
        <dbReference type="ARBA" id="ARBA00004123"/>
    </source>
</evidence>
<dbReference type="GO" id="GO:0003680">
    <property type="term" value="F:minor groove of adenine-thymine-rich DNA binding"/>
    <property type="evidence" value="ECO:0007669"/>
    <property type="project" value="UniProtKB-UniRule"/>
</dbReference>
<comment type="domain">
    <text evidence="6">The PPC domain mediates interactions between AHL proteins.</text>
</comment>
<dbReference type="PROSITE" id="PS51742">
    <property type="entry name" value="PPC"/>
    <property type="match status" value="1"/>
</dbReference>
<keyword evidence="2 6" id="KW-0805">Transcription regulation</keyword>
<comment type="function">
    <text evidence="6">Transcription factor that specifically binds AT-rich DNA sequences related to the nuclear matrix attachment regions (MARs).</text>
</comment>
<name>A0A438K2S1_VITVI</name>
<keyword evidence="5 6" id="KW-0539">Nucleus</keyword>
<comment type="subcellular location">
    <subcellularLocation>
        <location evidence="1 6">Nucleus</location>
    </subcellularLocation>
</comment>
<evidence type="ECO:0000256" key="5">
    <source>
        <dbReference type="ARBA" id="ARBA00023242"/>
    </source>
</evidence>
<protein>
    <recommendedName>
        <fullName evidence="6">AT-hook motif nuclear-localized protein</fullName>
    </recommendedName>
</protein>
<evidence type="ECO:0000256" key="3">
    <source>
        <dbReference type="ARBA" id="ARBA00023125"/>
    </source>
</evidence>
<organism evidence="9 10">
    <name type="scientific">Vitis vinifera</name>
    <name type="common">Grape</name>
    <dbReference type="NCBI Taxonomy" id="29760"/>
    <lineage>
        <taxon>Eukaryota</taxon>
        <taxon>Viridiplantae</taxon>
        <taxon>Streptophyta</taxon>
        <taxon>Embryophyta</taxon>
        <taxon>Tracheophyta</taxon>
        <taxon>Spermatophyta</taxon>
        <taxon>Magnoliopsida</taxon>
        <taxon>eudicotyledons</taxon>
        <taxon>Gunneridae</taxon>
        <taxon>Pentapetalae</taxon>
        <taxon>rosids</taxon>
        <taxon>Vitales</taxon>
        <taxon>Vitaceae</taxon>
        <taxon>Viteae</taxon>
        <taxon>Vitis</taxon>
    </lineage>
</organism>
<dbReference type="PANTHER" id="PTHR31500:SF7">
    <property type="entry name" value="AT-HOOK MOTIF NUCLEAR-LOCALIZED PROTEIN 1"/>
    <property type="match status" value="1"/>
</dbReference>
<dbReference type="FunFam" id="3.30.1330.80:FF:000003">
    <property type="entry name" value="AT-hook motif nuclear-localized protein 1-like"/>
    <property type="match status" value="1"/>
</dbReference>
<feature type="compositionally biased region" description="Polar residues" evidence="7">
    <location>
        <begin position="326"/>
        <end position="351"/>
    </location>
</feature>
<keyword evidence="4 6" id="KW-0804">Transcription</keyword>
<evidence type="ECO:0000313" key="9">
    <source>
        <dbReference type="EMBL" id="RVX15504.1"/>
    </source>
</evidence>
<sequence>MEGREGASGAGGGAVTVVGSDAPSEYHVAARTENPSPVAGSSPAVTPAVAVPQPAPAPAPAPVPAAAVAMMPAKKKRGRPRKYGPDGTVTMALSPKPISSSAPGPPVIDFSVEKRGKIRPVGSASKSKMELENLVSEFRWSDLLVTNLLKILVVGEWVACSVGANFTPHIITVNSGEDVTMKIISFSQQGPRAICILSANGVISSVTLRQPDSSGGTLTYEGRFEILSLSGSFMPSDSGGTRSRSGGMSVSLASPDGRVVGGGVAGLLVAASPVQVVVGSFLTGNQHEQKPKKQKIEPISAARPTAAVPISSLEMEEPFGGHGQRPSATPKPNLSSSTSFRGDNWSPLPSDSRNKATDINVSLPGG</sequence>
<dbReference type="Proteomes" id="UP000288805">
    <property type="component" value="Unassembled WGS sequence"/>
</dbReference>
<dbReference type="Pfam" id="PF03479">
    <property type="entry name" value="PCC"/>
    <property type="match status" value="1"/>
</dbReference>
<dbReference type="GO" id="GO:0005634">
    <property type="term" value="C:nucleus"/>
    <property type="evidence" value="ECO:0007669"/>
    <property type="project" value="UniProtKB-SubCell"/>
</dbReference>
<accession>A0A438K2S1</accession>
<dbReference type="PANTHER" id="PTHR31500">
    <property type="entry name" value="AT-HOOK MOTIF NUCLEAR-LOCALIZED PROTEIN 9"/>
    <property type="match status" value="1"/>
</dbReference>
<keyword evidence="3 6" id="KW-0238">DNA-binding</keyword>
<proteinExistence type="predicted"/>
<feature type="compositionally biased region" description="Basic and acidic residues" evidence="7">
    <location>
        <begin position="287"/>
        <end position="296"/>
    </location>
</feature>
<dbReference type="EMBL" id="QGNW01000018">
    <property type="protein sequence ID" value="RVX15504.1"/>
    <property type="molecule type" value="Genomic_DNA"/>
</dbReference>
<dbReference type="InterPro" id="IPR005175">
    <property type="entry name" value="PPC_dom"/>
</dbReference>
<comment type="caution">
    <text evidence="9">The sequence shown here is derived from an EMBL/GenBank/DDBJ whole genome shotgun (WGS) entry which is preliminary data.</text>
</comment>
<dbReference type="SUPFAM" id="SSF117856">
    <property type="entry name" value="AF0104/ALDC/Ptd012-like"/>
    <property type="match status" value="1"/>
</dbReference>
<dbReference type="CDD" id="cd11378">
    <property type="entry name" value="DUF296"/>
    <property type="match status" value="1"/>
</dbReference>
<evidence type="ECO:0000256" key="4">
    <source>
        <dbReference type="ARBA" id="ARBA00023163"/>
    </source>
</evidence>
<evidence type="ECO:0000259" key="8">
    <source>
        <dbReference type="PROSITE" id="PS51742"/>
    </source>
</evidence>
<dbReference type="AlphaFoldDB" id="A0A438K2S1"/>
<reference evidence="9 10" key="1">
    <citation type="journal article" date="2018" name="PLoS Genet.">
        <title>Population sequencing reveals clonal diversity and ancestral inbreeding in the grapevine cultivar Chardonnay.</title>
        <authorList>
            <person name="Roach M.J."/>
            <person name="Johnson D.L."/>
            <person name="Bohlmann J."/>
            <person name="van Vuuren H.J."/>
            <person name="Jones S.J."/>
            <person name="Pretorius I.S."/>
            <person name="Schmidt S.A."/>
            <person name="Borneman A.R."/>
        </authorList>
    </citation>
    <scope>NUCLEOTIDE SEQUENCE [LARGE SCALE GENOMIC DNA]</scope>
    <source>
        <strain evidence="10">cv. Chardonnay</strain>
        <tissue evidence="9">Leaf</tissue>
    </source>
</reference>
<dbReference type="Gene3D" id="3.30.1330.80">
    <property type="entry name" value="Hypothetical protein, similar to alpha- acetolactate decarboxylase, domain 2"/>
    <property type="match status" value="1"/>
</dbReference>
<evidence type="ECO:0000256" key="2">
    <source>
        <dbReference type="ARBA" id="ARBA00023015"/>
    </source>
</evidence>
<evidence type="ECO:0000313" key="10">
    <source>
        <dbReference type="Proteomes" id="UP000288805"/>
    </source>
</evidence>
<gene>
    <name evidence="9" type="primary">AHL1_10</name>
    <name evidence="9" type="ORF">CK203_008963</name>
</gene>